<keyword evidence="1" id="KW-0399">Innate immunity</keyword>
<dbReference type="PANTHER" id="PTHR25465">
    <property type="entry name" value="B-BOX DOMAIN CONTAINING"/>
    <property type="match status" value="1"/>
</dbReference>
<dbReference type="GeneTree" id="ENSGT01040000240385"/>
<dbReference type="GO" id="GO:0045087">
    <property type="term" value="P:innate immune response"/>
    <property type="evidence" value="ECO:0007669"/>
    <property type="project" value="UniProtKB-KW"/>
</dbReference>
<dbReference type="SUPFAM" id="SSF57845">
    <property type="entry name" value="B-box zinc-binding domain"/>
    <property type="match status" value="1"/>
</dbReference>
<evidence type="ECO:0008006" key="13">
    <source>
        <dbReference type="Google" id="ProtNLM"/>
    </source>
</evidence>
<organism evidence="11 12">
    <name type="scientific">Cyclopterus lumpus</name>
    <name type="common">Lumpsucker</name>
    <dbReference type="NCBI Taxonomy" id="8103"/>
    <lineage>
        <taxon>Eukaryota</taxon>
        <taxon>Metazoa</taxon>
        <taxon>Chordata</taxon>
        <taxon>Craniata</taxon>
        <taxon>Vertebrata</taxon>
        <taxon>Euteleostomi</taxon>
        <taxon>Actinopterygii</taxon>
        <taxon>Neopterygii</taxon>
        <taxon>Teleostei</taxon>
        <taxon>Neoteleostei</taxon>
        <taxon>Acanthomorphata</taxon>
        <taxon>Eupercaria</taxon>
        <taxon>Perciformes</taxon>
        <taxon>Cottioidei</taxon>
        <taxon>Cottales</taxon>
        <taxon>Cyclopteridae</taxon>
        <taxon>Cyclopterus</taxon>
    </lineage>
</organism>
<dbReference type="InterPro" id="IPR013320">
    <property type="entry name" value="ConA-like_dom_sf"/>
</dbReference>
<dbReference type="Proteomes" id="UP000694565">
    <property type="component" value="Unplaced"/>
</dbReference>
<dbReference type="Gene3D" id="3.30.160.60">
    <property type="entry name" value="Classic Zinc Finger"/>
    <property type="match status" value="1"/>
</dbReference>
<dbReference type="PROSITE" id="PS50089">
    <property type="entry name" value="ZF_RING_2"/>
    <property type="match status" value="1"/>
</dbReference>
<evidence type="ECO:0000259" key="8">
    <source>
        <dbReference type="PROSITE" id="PS50089"/>
    </source>
</evidence>
<evidence type="ECO:0000256" key="6">
    <source>
        <dbReference type="PROSITE-ProRule" id="PRU00024"/>
    </source>
</evidence>
<evidence type="ECO:0000256" key="2">
    <source>
        <dbReference type="ARBA" id="ARBA00022723"/>
    </source>
</evidence>
<feature type="coiled-coil region" evidence="7">
    <location>
        <begin position="274"/>
        <end position="316"/>
    </location>
</feature>
<proteinExistence type="predicted"/>
<name>A0A8C3AA40_CYCLU</name>
<protein>
    <recommendedName>
        <fullName evidence="13">Bloodthirsty</fullName>
    </recommendedName>
</protein>
<evidence type="ECO:0000256" key="4">
    <source>
        <dbReference type="ARBA" id="ARBA00022833"/>
    </source>
</evidence>
<dbReference type="Pfam" id="PF25600">
    <property type="entry name" value="TRIM_CC"/>
    <property type="match status" value="1"/>
</dbReference>
<evidence type="ECO:0000256" key="3">
    <source>
        <dbReference type="ARBA" id="ARBA00022771"/>
    </source>
</evidence>
<dbReference type="Pfam" id="PF00643">
    <property type="entry name" value="zf-B_box"/>
    <property type="match status" value="1"/>
</dbReference>
<dbReference type="SMART" id="SM00336">
    <property type="entry name" value="BBOX"/>
    <property type="match status" value="1"/>
</dbReference>
<keyword evidence="2" id="KW-0479">Metal-binding</keyword>
<dbReference type="Pfam" id="PF15227">
    <property type="entry name" value="zf-C3HC4_4"/>
    <property type="match status" value="1"/>
</dbReference>
<evidence type="ECO:0000313" key="12">
    <source>
        <dbReference type="Proteomes" id="UP000694565"/>
    </source>
</evidence>
<dbReference type="Gene3D" id="2.60.120.920">
    <property type="match status" value="1"/>
</dbReference>
<dbReference type="InterPro" id="IPR001841">
    <property type="entry name" value="Znf_RING"/>
</dbReference>
<dbReference type="CDD" id="cd19769">
    <property type="entry name" value="Bbox2_TRIM16-like"/>
    <property type="match status" value="1"/>
</dbReference>
<feature type="domain" description="B30.2/SPRY" evidence="10">
    <location>
        <begin position="368"/>
        <end position="567"/>
    </location>
</feature>
<evidence type="ECO:0000259" key="9">
    <source>
        <dbReference type="PROSITE" id="PS50119"/>
    </source>
</evidence>
<dbReference type="InterPro" id="IPR003877">
    <property type="entry name" value="SPRY_dom"/>
</dbReference>
<dbReference type="SMART" id="SM00184">
    <property type="entry name" value="RING"/>
    <property type="match status" value="1"/>
</dbReference>
<reference evidence="11" key="2">
    <citation type="submission" date="2025-09" db="UniProtKB">
        <authorList>
            <consortium name="Ensembl"/>
        </authorList>
    </citation>
    <scope>IDENTIFICATION</scope>
</reference>
<evidence type="ECO:0000256" key="5">
    <source>
        <dbReference type="ARBA" id="ARBA00022859"/>
    </source>
</evidence>
<dbReference type="InterPro" id="IPR000315">
    <property type="entry name" value="Znf_B-box"/>
</dbReference>
<dbReference type="InterPro" id="IPR013083">
    <property type="entry name" value="Znf_RING/FYVE/PHD"/>
</dbReference>
<dbReference type="Pfam" id="PF00622">
    <property type="entry name" value="SPRY"/>
    <property type="match status" value="1"/>
</dbReference>
<dbReference type="FunFam" id="2.60.120.920:FF:000004">
    <property type="entry name" value="Butyrophilin subfamily 1 member A1"/>
    <property type="match status" value="1"/>
</dbReference>
<dbReference type="InterPro" id="IPR001870">
    <property type="entry name" value="B30.2/SPRY"/>
</dbReference>
<keyword evidence="12" id="KW-1185">Reference proteome</keyword>
<accession>A0A8C3AA40</accession>
<dbReference type="PROSITE" id="PS00518">
    <property type="entry name" value="ZF_RING_1"/>
    <property type="match status" value="1"/>
</dbReference>
<keyword evidence="4" id="KW-0862">Zinc</keyword>
<dbReference type="InterPro" id="IPR003879">
    <property type="entry name" value="Butyrophylin_SPRY"/>
</dbReference>
<evidence type="ECO:0000313" key="11">
    <source>
        <dbReference type="Ensembl" id="ENSCLMP00005039961.1"/>
    </source>
</evidence>
<dbReference type="Ensembl" id="ENSCLMT00005041457.1">
    <property type="protein sequence ID" value="ENSCLMP00005039961.1"/>
    <property type="gene ID" value="ENSCLMG00005018825.1"/>
</dbReference>
<dbReference type="PROSITE" id="PS50188">
    <property type="entry name" value="B302_SPRY"/>
    <property type="match status" value="1"/>
</dbReference>
<dbReference type="PANTHER" id="PTHR25465:SF32">
    <property type="entry name" value="BLOODTHIRSTY-RELATED GENE FAMILY, MEMBER 16 ISOFORM X1-RELATED"/>
    <property type="match status" value="1"/>
</dbReference>
<dbReference type="CDD" id="cd13733">
    <property type="entry name" value="SPRY_PRY_C-I_1"/>
    <property type="match status" value="1"/>
</dbReference>
<dbReference type="Gene3D" id="4.10.830.40">
    <property type="match status" value="1"/>
</dbReference>
<dbReference type="InterPro" id="IPR017907">
    <property type="entry name" value="Znf_RING_CS"/>
</dbReference>
<dbReference type="SMART" id="SM00449">
    <property type="entry name" value="SPRY"/>
    <property type="match status" value="1"/>
</dbReference>
<keyword evidence="3 6" id="KW-0863">Zinc-finger</keyword>
<dbReference type="AlphaFoldDB" id="A0A8C3AA40"/>
<dbReference type="SMART" id="SM00589">
    <property type="entry name" value="PRY"/>
    <property type="match status" value="1"/>
</dbReference>
<keyword evidence="7" id="KW-0175">Coiled coil</keyword>
<dbReference type="InterPro" id="IPR006574">
    <property type="entry name" value="PRY"/>
</dbReference>
<evidence type="ECO:0000256" key="7">
    <source>
        <dbReference type="SAM" id="Coils"/>
    </source>
</evidence>
<feature type="domain" description="B box-type" evidence="9">
    <location>
        <begin position="169"/>
        <end position="209"/>
    </location>
</feature>
<dbReference type="GO" id="GO:0008270">
    <property type="term" value="F:zinc ion binding"/>
    <property type="evidence" value="ECO:0007669"/>
    <property type="project" value="UniProtKB-KW"/>
</dbReference>
<dbReference type="SUPFAM" id="SSF57850">
    <property type="entry name" value="RING/U-box"/>
    <property type="match status" value="1"/>
</dbReference>
<dbReference type="Pfam" id="PF13765">
    <property type="entry name" value="PRY"/>
    <property type="match status" value="1"/>
</dbReference>
<dbReference type="PROSITE" id="PS50119">
    <property type="entry name" value="ZF_BBOX"/>
    <property type="match status" value="1"/>
</dbReference>
<dbReference type="PRINTS" id="PR01407">
    <property type="entry name" value="BUTYPHLNCDUF"/>
</dbReference>
<dbReference type="InterPro" id="IPR058030">
    <property type="entry name" value="TRIM8/14/16/25/29/45/65_CC"/>
</dbReference>
<dbReference type="GO" id="GO:0005737">
    <property type="term" value="C:cytoplasm"/>
    <property type="evidence" value="ECO:0007669"/>
    <property type="project" value="UniProtKB-ARBA"/>
</dbReference>
<evidence type="ECO:0000259" key="10">
    <source>
        <dbReference type="PROSITE" id="PS50188"/>
    </source>
</evidence>
<keyword evidence="5" id="KW-0391">Immunity</keyword>
<reference evidence="11" key="1">
    <citation type="submission" date="2025-08" db="UniProtKB">
        <authorList>
            <consortium name="Ensembl"/>
        </authorList>
    </citation>
    <scope>IDENTIFICATION</scope>
</reference>
<evidence type="ECO:0000256" key="1">
    <source>
        <dbReference type="ARBA" id="ARBA00022588"/>
    </source>
</evidence>
<dbReference type="Gene3D" id="3.30.40.10">
    <property type="entry name" value="Zinc/RING finger domain, C3HC4 (zinc finger)"/>
    <property type="match status" value="1"/>
</dbReference>
<dbReference type="InterPro" id="IPR051051">
    <property type="entry name" value="E3_ubiq-ligase_TRIM/RNF"/>
</dbReference>
<dbReference type="SUPFAM" id="SSF49899">
    <property type="entry name" value="Concanavalin A-like lectins/glucanases"/>
    <property type="match status" value="1"/>
</dbReference>
<feature type="domain" description="RING-type" evidence="8">
    <location>
        <begin position="30"/>
        <end position="70"/>
    </location>
</feature>
<dbReference type="InterPro" id="IPR043136">
    <property type="entry name" value="B30.2/SPRY_sf"/>
</dbReference>
<sequence length="574" mass="65359">METERPKFSRRLHTWRKNMAFALSEEQFRCVICLDIFHNPVSTPCGHNFCLGCIKRFWDTRHRTECPLCKEAFKTRPELRINVGLKDITEKFKESIRGRPAYKKTLRRGMPLKDFSRDEVPCDSCTVNPAMAMKSCFVCQLSYCCEHLKPHLSDPVLTQHSLTDPATFATSHLCRTHNKPLNKFCKRDQTPICIKCRESEHKHHETVSIEKESKKVRIQIKKIEGDFHEMVQARLCKLKDINASAESSKINKEQEIEKSIQVVTRVVSVIEKNQASLIAEIERKQEAADATEARLRQELGQEIVELQRRQSELQLLDHTDDNLHLLQCFPLLSAPMLGRNWSEVRVHTASYMGPVRRAFTKLVEVCHELEKKLSAEEMSMVYQYAVDVTLDPVTASGWLCLSADGKQVSLSQQQKKPPPPDDHRRFDSCVSVLGKQCFTSGRHYWVVQVGDKTDWDLGVAKESINRKGTITVHPDNGYWAVCRRRGGSLSACAGPSVTLRLQETPQKVGVFLDYEEGSVSFYDAEAKTHIYTFSGCDFNEPLYPYLNPCLHDNGRNTAPLIICPVEGGENGGAF</sequence>